<feature type="compositionally biased region" description="Polar residues" evidence="1">
    <location>
        <begin position="1"/>
        <end position="20"/>
    </location>
</feature>
<dbReference type="AlphaFoldDB" id="A0A087B3M8"/>
<evidence type="ECO:0000313" key="3">
    <source>
        <dbReference type="Proteomes" id="UP000029067"/>
    </source>
</evidence>
<evidence type="ECO:0000313" key="2">
    <source>
        <dbReference type="EMBL" id="KFI65628.1"/>
    </source>
</evidence>
<organism evidence="2 3">
    <name type="scientific">Bifidobacterium cuniculi</name>
    <dbReference type="NCBI Taxonomy" id="1688"/>
    <lineage>
        <taxon>Bacteria</taxon>
        <taxon>Bacillati</taxon>
        <taxon>Actinomycetota</taxon>
        <taxon>Actinomycetes</taxon>
        <taxon>Bifidobacteriales</taxon>
        <taxon>Bifidobacteriaceae</taxon>
        <taxon>Bifidobacterium</taxon>
    </lineage>
</organism>
<gene>
    <name evidence="2" type="ORF">BCUN_0123</name>
</gene>
<feature type="region of interest" description="Disordered" evidence="1">
    <location>
        <begin position="1"/>
        <end position="22"/>
    </location>
</feature>
<protein>
    <submittedName>
        <fullName evidence="2">Uncharacterized protein</fullName>
    </submittedName>
</protein>
<proteinExistence type="predicted"/>
<name>A0A087B3M8_9BIFI</name>
<sequence length="177" mass="19331">MTGVGNDSAQVSSDVQNANQAFDGDPTYVSGTWCRNDGKCITISAQSNAIDGDLLLDAADMGEENPLPSGKTVIPMGYCYQSPPPLSIVDNQIRMTTQWSFLDASGTVQEGKYAFGSTPNFVEEPLFLTCVSPYNTEEVEDLDPSNPPKQQDYIFLQPYNMQARSAVSDDTVFYRVS</sequence>
<reference evidence="2 3" key="1">
    <citation type="submission" date="2014-03" db="EMBL/GenBank/DDBJ databases">
        <title>Genomics of Bifidobacteria.</title>
        <authorList>
            <person name="Ventura M."/>
            <person name="Milani C."/>
            <person name="Lugli G.A."/>
        </authorList>
    </citation>
    <scope>NUCLEOTIDE SEQUENCE [LARGE SCALE GENOMIC DNA]</scope>
    <source>
        <strain evidence="2 3">LMG 10738</strain>
    </source>
</reference>
<comment type="caution">
    <text evidence="2">The sequence shown here is derived from an EMBL/GenBank/DDBJ whole genome shotgun (WGS) entry which is preliminary data.</text>
</comment>
<evidence type="ECO:0000256" key="1">
    <source>
        <dbReference type="SAM" id="MobiDB-lite"/>
    </source>
</evidence>
<dbReference type="eggNOG" id="ENOG5031JSE">
    <property type="taxonomic scope" value="Bacteria"/>
</dbReference>
<dbReference type="EMBL" id="JGYV01000001">
    <property type="protein sequence ID" value="KFI65628.1"/>
    <property type="molecule type" value="Genomic_DNA"/>
</dbReference>
<accession>A0A087B3M8</accession>
<dbReference type="Proteomes" id="UP000029067">
    <property type="component" value="Unassembled WGS sequence"/>
</dbReference>
<keyword evidence="3" id="KW-1185">Reference proteome</keyword>